<organism evidence="2 3">
    <name type="scientific">Triticum urartu</name>
    <name type="common">Red wild einkorn</name>
    <name type="synonym">Crithodium urartu</name>
    <dbReference type="NCBI Taxonomy" id="4572"/>
    <lineage>
        <taxon>Eukaryota</taxon>
        <taxon>Viridiplantae</taxon>
        <taxon>Streptophyta</taxon>
        <taxon>Embryophyta</taxon>
        <taxon>Tracheophyta</taxon>
        <taxon>Spermatophyta</taxon>
        <taxon>Magnoliopsida</taxon>
        <taxon>Liliopsida</taxon>
        <taxon>Poales</taxon>
        <taxon>Poaceae</taxon>
        <taxon>BOP clade</taxon>
        <taxon>Pooideae</taxon>
        <taxon>Triticodae</taxon>
        <taxon>Triticeae</taxon>
        <taxon>Triticinae</taxon>
        <taxon>Triticum</taxon>
    </lineage>
</organism>
<reference evidence="2" key="3">
    <citation type="submission" date="2022-06" db="UniProtKB">
        <authorList>
            <consortium name="EnsemblPlants"/>
        </authorList>
    </citation>
    <scope>IDENTIFICATION</scope>
</reference>
<dbReference type="AlphaFoldDB" id="A0A8R7P9E5"/>
<evidence type="ECO:0000313" key="2">
    <source>
        <dbReference type="EnsemblPlants" id="TuG1812G0200000550.01.T03"/>
    </source>
</evidence>
<feature type="compositionally biased region" description="Low complexity" evidence="1">
    <location>
        <begin position="64"/>
        <end position="85"/>
    </location>
</feature>
<reference evidence="3" key="1">
    <citation type="journal article" date="2013" name="Nature">
        <title>Draft genome of the wheat A-genome progenitor Triticum urartu.</title>
        <authorList>
            <person name="Ling H.Q."/>
            <person name="Zhao S."/>
            <person name="Liu D."/>
            <person name="Wang J."/>
            <person name="Sun H."/>
            <person name="Zhang C."/>
            <person name="Fan H."/>
            <person name="Li D."/>
            <person name="Dong L."/>
            <person name="Tao Y."/>
            <person name="Gao C."/>
            <person name="Wu H."/>
            <person name="Li Y."/>
            <person name="Cui Y."/>
            <person name="Guo X."/>
            <person name="Zheng S."/>
            <person name="Wang B."/>
            <person name="Yu K."/>
            <person name="Liang Q."/>
            <person name="Yang W."/>
            <person name="Lou X."/>
            <person name="Chen J."/>
            <person name="Feng M."/>
            <person name="Jian J."/>
            <person name="Zhang X."/>
            <person name="Luo G."/>
            <person name="Jiang Y."/>
            <person name="Liu J."/>
            <person name="Wang Z."/>
            <person name="Sha Y."/>
            <person name="Zhang B."/>
            <person name="Wu H."/>
            <person name="Tang D."/>
            <person name="Shen Q."/>
            <person name="Xue P."/>
            <person name="Zou S."/>
            <person name="Wang X."/>
            <person name="Liu X."/>
            <person name="Wang F."/>
            <person name="Yang Y."/>
            <person name="An X."/>
            <person name="Dong Z."/>
            <person name="Zhang K."/>
            <person name="Zhang X."/>
            <person name="Luo M.C."/>
            <person name="Dvorak J."/>
            <person name="Tong Y."/>
            <person name="Wang J."/>
            <person name="Yang H."/>
            <person name="Li Z."/>
            <person name="Wang D."/>
            <person name="Zhang A."/>
            <person name="Wang J."/>
        </authorList>
    </citation>
    <scope>NUCLEOTIDE SEQUENCE</scope>
    <source>
        <strain evidence="3">cv. G1812</strain>
    </source>
</reference>
<dbReference type="Gramene" id="TuG1812G0200000550.01.T03">
    <property type="protein sequence ID" value="TuG1812G0200000550.01.T03"/>
    <property type="gene ID" value="TuG1812G0200000550.01"/>
</dbReference>
<dbReference type="Gramene" id="TuG1812G0200000550.01.T01">
    <property type="protein sequence ID" value="TuG1812G0200000550.01.T01"/>
    <property type="gene ID" value="TuG1812G0200000550.01"/>
</dbReference>
<feature type="compositionally biased region" description="Polar residues" evidence="1">
    <location>
        <begin position="42"/>
        <end position="53"/>
    </location>
</feature>
<dbReference type="Gramene" id="TuG1812G0200000550.01.T02">
    <property type="protein sequence ID" value="TuG1812G0200000550.01.T02"/>
    <property type="gene ID" value="TuG1812G0200000550.01"/>
</dbReference>
<accession>A0A8R7P9E5</accession>
<keyword evidence="3" id="KW-1185">Reference proteome</keyword>
<dbReference type="EnsemblPlants" id="TuG1812G0200000550.01.T03">
    <property type="protein sequence ID" value="TuG1812G0200000550.01.T03"/>
    <property type="gene ID" value="TuG1812G0200000550.01"/>
</dbReference>
<sequence>MKMARATARRTSMPLASREQDPCSALSPSSSRHPWHKLYSRPTITDTAISPRSATPLPTRWGTAARPGRSGSAPSSAHPPASSWATSRARLVSEAESWPARSTWEMETARARRTSRRSSGFRMIIDIYSPFST</sequence>
<dbReference type="EnsemblPlants" id="TuG1812G0200000550.01.T02">
    <property type="protein sequence ID" value="TuG1812G0200000550.01.T02"/>
    <property type="gene ID" value="TuG1812G0200000550.01"/>
</dbReference>
<reference evidence="2" key="2">
    <citation type="submission" date="2018-03" db="EMBL/GenBank/DDBJ databases">
        <title>The Triticum urartu genome reveals the dynamic nature of wheat genome evolution.</title>
        <authorList>
            <person name="Ling H."/>
            <person name="Ma B."/>
            <person name="Shi X."/>
            <person name="Liu H."/>
            <person name="Dong L."/>
            <person name="Sun H."/>
            <person name="Cao Y."/>
            <person name="Gao Q."/>
            <person name="Zheng S."/>
            <person name="Li Y."/>
            <person name="Yu Y."/>
            <person name="Du H."/>
            <person name="Qi M."/>
            <person name="Li Y."/>
            <person name="Yu H."/>
            <person name="Cui Y."/>
            <person name="Wang N."/>
            <person name="Chen C."/>
            <person name="Wu H."/>
            <person name="Zhao Y."/>
            <person name="Zhang J."/>
            <person name="Li Y."/>
            <person name="Zhou W."/>
            <person name="Zhang B."/>
            <person name="Hu W."/>
            <person name="Eijk M."/>
            <person name="Tang J."/>
            <person name="Witsenboer H."/>
            <person name="Zhao S."/>
            <person name="Li Z."/>
            <person name="Zhang A."/>
            <person name="Wang D."/>
            <person name="Liang C."/>
        </authorList>
    </citation>
    <scope>NUCLEOTIDE SEQUENCE [LARGE SCALE GENOMIC DNA]</scope>
    <source>
        <strain evidence="2">cv. G1812</strain>
    </source>
</reference>
<feature type="region of interest" description="Disordered" evidence="1">
    <location>
        <begin position="1"/>
        <end position="88"/>
    </location>
</feature>
<proteinExistence type="predicted"/>
<evidence type="ECO:0000313" key="3">
    <source>
        <dbReference type="Proteomes" id="UP000015106"/>
    </source>
</evidence>
<dbReference type="EnsemblPlants" id="TuG1812G0200000550.01.T01">
    <property type="protein sequence ID" value="TuG1812G0200000550.01.T01"/>
    <property type="gene ID" value="TuG1812G0200000550.01"/>
</dbReference>
<protein>
    <submittedName>
        <fullName evidence="2">Uncharacterized protein</fullName>
    </submittedName>
</protein>
<name>A0A8R7P9E5_TRIUA</name>
<dbReference type="Proteomes" id="UP000015106">
    <property type="component" value="Chromosome 2"/>
</dbReference>
<evidence type="ECO:0000256" key="1">
    <source>
        <dbReference type="SAM" id="MobiDB-lite"/>
    </source>
</evidence>